<dbReference type="AlphaFoldDB" id="A0A0A8J3V5"/>
<dbReference type="RefSeq" id="WP_236922160.1">
    <property type="nucleotide sequence ID" value="NZ_CP017220.1"/>
</dbReference>
<protein>
    <submittedName>
        <fullName evidence="3">Putative glycosyltransferase</fullName>
    </submittedName>
</protein>
<organism evidence="3">
    <name type="scientific">Escherichia coli</name>
    <dbReference type="NCBI Taxonomy" id="562"/>
    <lineage>
        <taxon>Bacteria</taxon>
        <taxon>Pseudomonadati</taxon>
        <taxon>Pseudomonadota</taxon>
        <taxon>Gammaproteobacteria</taxon>
        <taxon>Enterobacterales</taxon>
        <taxon>Enterobacteriaceae</taxon>
        <taxon>Escherichia</taxon>
    </lineage>
</organism>
<sequence>MVRLVNYYMTARTTKVLHLQLLPLLSGVQRVTLNEISALYTDYDYTLVCSKKGPLTKALLEYDVDCHCIPELTREITVKNDFKALFKLYKFIKKEKFDIVHTHSSKTGILGRVAAKLARVGKVIHTVHGFSFPAASSKKSYYLYFFMEWIAKFFTDKLIVLNVDDEYIAINKLKFKRDKVFLIPNGVDTDKFSPLENKIYSSTLNLVMVGRLSKQKDPETLLLAVEKLLNENVNVKLTLVGDGELKEQLESRFKRQDGRIIFHGWSDNIVNILKVNDLFILPSLWEGMPLAILEALSCGLPCIVTNIPGNNSLIEDGYNGCLFEIRDCQLLSQKIMSYVGKPELIAQQSANARSFILKNYGLFKRNNKVRQLYDN</sequence>
<dbReference type="InterPro" id="IPR028098">
    <property type="entry name" value="Glyco_trans_4-like_N"/>
</dbReference>
<evidence type="ECO:0000259" key="2">
    <source>
        <dbReference type="Pfam" id="PF13439"/>
    </source>
</evidence>
<dbReference type="CDD" id="cd03808">
    <property type="entry name" value="GT4_CapM-like"/>
    <property type="match status" value="1"/>
</dbReference>
<name>A0A0A8J3V5_ECOLX</name>
<keyword evidence="3" id="KW-0808">Transferase</keyword>
<proteinExistence type="predicted"/>
<accession>A0A0A8J3V5</accession>
<feature type="domain" description="Glycosyltransferase subfamily 4-like N-terminal" evidence="2">
    <location>
        <begin position="26"/>
        <end position="191"/>
    </location>
</feature>
<evidence type="ECO:0000259" key="1">
    <source>
        <dbReference type="Pfam" id="PF00534"/>
    </source>
</evidence>
<dbReference type="InterPro" id="IPR050194">
    <property type="entry name" value="Glycosyltransferase_grp1"/>
</dbReference>
<dbReference type="PANTHER" id="PTHR45947:SF3">
    <property type="entry name" value="SULFOQUINOVOSYL TRANSFERASE SQD2"/>
    <property type="match status" value="1"/>
</dbReference>
<dbReference type="GO" id="GO:0016757">
    <property type="term" value="F:glycosyltransferase activity"/>
    <property type="evidence" value="ECO:0007669"/>
    <property type="project" value="InterPro"/>
</dbReference>
<dbReference type="PANTHER" id="PTHR45947">
    <property type="entry name" value="SULFOQUINOVOSYL TRANSFERASE SQD2"/>
    <property type="match status" value="1"/>
</dbReference>
<dbReference type="InterPro" id="IPR001296">
    <property type="entry name" value="Glyco_trans_1"/>
</dbReference>
<dbReference type="Pfam" id="PF13439">
    <property type="entry name" value="Glyco_transf_4"/>
    <property type="match status" value="1"/>
</dbReference>
<dbReference type="EMBL" id="AB811602">
    <property type="protein sequence ID" value="BAQ00673.1"/>
    <property type="molecule type" value="Genomic_DNA"/>
</dbReference>
<dbReference type="Gene3D" id="3.40.50.2000">
    <property type="entry name" value="Glycogen Phosphorylase B"/>
    <property type="match status" value="2"/>
</dbReference>
<evidence type="ECO:0000313" key="3">
    <source>
        <dbReference type="EMBL" id="BAQ00673.1"/>
    </source>
</evidence>
<feature type="domain" description="Glycosyl transferase family 1" evidence="1">
    <location>
        <begin position="200"/>
        <end position="354"/>
    </location>
</feature>
<dbReference type="SUPFAM" id="SSF53756">
    <property type="entry name" value="UDP-Glycosyltransferase/glycogen phosphorylase"/>
    <property type="match status" value="1"/>
</dbReference>
<dbReference type="Pfam" id="PF00534">
    <property type="entry name" value="Glycos_transf_1"/>
    <property type="match status" value="1"/>
</dbReference>
<reference evidence="3" key="1">
    <citation type="journal article" date="2014" name="DNA Res.">
        <title>A complete view of the genetic diversity of the Escherichia coli O-antigen biosynthesis gene cluster.</title>
        <authorList>
            <person name="Iguchi A."/>
            <person name="Iyoda S."/>
            <person name="Kikuchi T."/>
            <person name="Ogura Y."/>
            <person name="Katsura K."/>
            <person name="Ohnishi M."/>
            <person name="Hayashi T."/>
            <person name="Thomson N.R."/>
        </authorList>
    </citation>
    <scope>NUCLEOTIDE SEQUENCE</scope>
    <source>
        <strain evidence="3">F10018-41</strain>
    </source>
</reference>